<feature type="compositionally biased region" description="Low complexity" evidence="1">
    <location>
        <begin position="202"/>
        <end position="222"/>
    </location>
</feature>
<name>A0A1Y2GKV6_9FUNG</name>
<dbReference type="AlphaFoldDB" id="A0A1Y2GKV6"/>
<dbReference type="InParanoid" id="A0A1Y2GKV6"/>
<dbReference type="OrthoDB" id="1077582at2759"/>
<feature type="transmembrane region" description="Helical" evidence="2">
    <location>
        <begin position="119"/>
        <end position="135"/>
    </location>
</feature>
<feature type="transmembrane region" description="Helical" evidence="2">
    <location>
        <begin position="86"/>
        <end position="107"/>
    </location>
</feature>
<gene>
    <name evidence="3" type="ORF">BCR41DRAFT_423153</name>
</gene>
<organism evidence="3 4">
    <name type="scientific">Lobosporangium transversale</name>
    <dbReference type="NCBI Taxonomy" id="64571"/>
    <lineage>
        <taxon>Eukaryota</taxon>
        <taxon>Fungi</taxon>
        <taxon>Fungi incertae sedis</taxon>
        <taxon>Mucoromycota</taxon>
        <taxon>Mortierellomycotina</taxon>
        <taxon>Mortierellomycetes</taxon>
        <taxon>Mortierellales</taxon>
        <taxon>Mortierellaceae</taxon>
        <taxon>Lobosporangium</taxon>
    </lineage>
</organism>
<evidence type="ECO:0000256" key="2">
    <source>
        <dbReference type="SAM" id="Phobius"/>
    </source>
</evidence>
<evidence type="ECO:0000313" key="4">
    <source>
        <dbReference type="Proteomes" id="UP000193648"/>
    </source>
</evidence>
<feature type="transmembrane region" description="Helical" evidence="2">
    <location>
        <begin position="400"/>
        <end position="421"/>
    </location>
</feature>
<dbReference type="GeneID" id="33572100"/>
<protein>
    <recommendedName>
        <fullName evidence="5">Wax synthase domain-containing protein</fullName>
    </recommendedName>
</protein>
<feature type="compositionally biased region" description="Basic and acidic residues" evidence="1">
    <location>
        <begin position="190"/>
        <end position="200"/>
    </location>
</feature>
<dbReference type="RefSeq" id="XP_021880132.1">
    <property type="nucleotide sequence ID" value="XM_022030258.1"/>
</dbReference>
<sequence>MASVQFSSLISQLFSNQTRSTYDAASAFPSYAAVFIANAVAAAAEESEFSWLNPLTWKWTYTTESHLFALVTTRPNQDLLPPQKTISSHLFFGVFFFCLNSLFLLLMSPFPRTTRRKQFVAFPLLAILLLEPLLFNNPSELGQMCISVIAIATGTRMVDLYYVQPWTGIPSRYYLNSPSTTSTLNSTARSKKDLNEKDRPTSNADSSPLSTSASNSPSTSSLLSKSLVDDNFLMWDMDRLKMELWFPFRRFSSHPGGKWLRWQDLVPVSFVYNLILDYDIYYISQYTSDGLDQLPILHYGLCMSAIGIFIMIHLLWIYVTVAMIYSMCTGRRLSTKEWSMLENRLPCFALTPVDFWRNWQTVFRYLWVDLGFLPVQRYCKQHLGPDRLGHAFAKVLRQALPALSVFALSAILRAYIVYAVWREPIWSQLLYFTLQGIAVVLTRTVEMTPVGAWIKDTYNKGGRSSRWIWTALGLSMMAFFHTLTLPFFVHPYKTHNIWLPLRQRSVLWWMFVDIESRKLWHPLLNGPDSNGFQSSDSLQALLNNQWLVVFGEALDESQGFLKKSL</sequence>
<accession>A0A1Y2GKV6</accession>
<evidence type="ECO:0008006" key="5">
    <source>
        <dbReference type="Google" id="ProtNLM"/>
    </source>
</evidence>
<evidence type="ECO:0000313" key="3">
    <source>
        <dbReference type="EMBL" id="ORZ12513.1"/>
    </source>
</evidence>
<comment type="caution">
    <text evidence="3">The sequence shown here is derived from an EMBL/GenBank/DDBJ whole genome shotgun (WGS) entry which is preliminary data.</text>
</comment>
<dbReference type="EMBL" id="MCFF01000025">
    <property type="protein sequence ID" value="ORZ12513.1"/>
    <property type="molecule type" value="Genomic_DNA"/>
</dbReference>
<keyword evidence="2" id="KW-0812">Transmembrane</keyword>
<feature type="transmembrane region" description="Helical" evidence="2">
    <location>
        <begin position="467"/>
        <end position="489"/>
    </location>
</feature>
<dbReference type="Proteomes" id="UP000193648">
    <property type="component" value="Unassembled WGS sequence"/>
</dbReference>
<feature type="region of interest" description="Disordered" evidence="1">
    <location>
        <begin position="180"/>
        <end position="222"/>
    </location>
</feature>
<evidence type="ECO:0000256" key="1">
    <source>
        <dbReference type="SAM" id="MobiDB-lite"/>
    </source>
</evidence>
<proteinExistence type="predicted"/>
<keyword evidence="2" id="KW-0472">Membrane</keyword>
<feature type="transmembrane region" description="Helical" evidence="2">
    <location>
        <begin position="296"/>
        <end position="325"/>
    </location>
</feature>
<reference evidence="3 4" key="1">
    <citation type="submission" date="2016-07" db="EMBL/GenBank/DDBJ databases">
        <title>Pervasive Adenine N6-methylation of Active Genes in Fungi.</title>
        <authorList>
            <consortium name="DOE Joint Genome Institute"/>
            <person name="Mondo S.J."/>
            <person name="Dannebaum R.O."/>
            <person name="Kuo R.C."/>
            <person name="Labutti K."/>
            <person name="Haridas S."/>
            <person name="Kuo A."/>
            <person name="Salamov A."/>
            <person name="Ahrendt S.R."/>
            <person name="Lipzen A."/>
            <person name="Sullivan W."/>
            <person name="Andreopoulos W.B."/>
            <person name="Clum A."/>
            <person name="Lindquist E."/>
            <person name="Daum C."/>
            <person name="Ramamoorthy G.K."/>
            <person name="Gryganskyi A."/>
            <person name="Culley D."/>
            <person name="Magnuson J.K."/>
            <person name="James T.Y."/>
            <person name="O'Malley M.A."/>
            <person name="Stajich J.E."/>
            <person name="Spatafora J.W."/>
            <person name="Visel A."/>
            <person name="Grigoriev I.V."/>
        </authorList>
    </citation>
    <scope>NUCLEOTIDE SEQUENCE [LARGE SCALE GENOMIC DNA]</scope>
    <source>
        <strain evidence="3 4">NRRL 3116</strain>
    </source>
</reference>
<keyword evidence="2" id="KW-1133">Transmembrane helix</keyword>
<keyword evidence="4" id="KW-1185">Reference proteome</keyword>